<keyword evidence="5" id="KW-1185">Reference proteome</keyword>
<dbReference type="PROSITE" id="PS51257">
    <property type="entry name" value="PROKAR_LIPOPROTEIN"/>
    <property type="match status" value="1"/>
</dbReference>
<gene>
    <name evidence="4" type="ORF">HMPREF3180_02142</name>
</gene>
<dbReference type="PATRIC" id="fig|157687.3.peg.2144"/>
<dbReference type="AlphaFoldDB" id="A0A133ZWT8"/>
<protein>
    <recommendedName>
        <fullName evidence="3">Phospholipase D-like domain-containing protein</fullName>
    </recommendedName>
</protein>
<accession>A0A133ZWT8</accession>
<evidence type="ECO:0000256" key="2">
    <source>
        <dbReference type="SAM" id="SignalP"/>
    </source>
</evidence>
<reference evidence="5" key="1">
    <citation type="submission" date="2016-01" db="EMBL/GenBank/DDBJ databases">
        <authorList>
            <person name="Mitreva M."/>
            <person name="Pepin K.H."/>
            <person name="Mihindukulasuriya K.A."/>
            <person name="Fulton R."/>
            <person name="Fronick C."/>
            <person name="O'Laughlin M."/>
            <person name="Miner T."/>
            <person name="Herter B."/>
            <person name="Rosa B.A."/>
            <person name="Cordes M."/>
            <person name="Tomlinson C."/>
            <person name="Wollam A."/>
            <person name="Palsikar V.B."/>
            <person name="Mardis E.R."/>
            <person name="Wilson R.K."/>
        </authorList>
    </citation>
    <scope>NUCLEOTIDE SEQUENCE [LARGE SCALE GENOMIC DNA]</scope>
    <source>
        <strain evidence="5">KA00185</strain>
    </source>
</reference>
<dbReference type="OrthoDB" id="92272at2"/>
<evidence type="ECO:0000313" key="5">
    <source>
        <dbReference type="Proteomes" id="UP000070483"/>
    </source>
</evidence>
<evidence type="ECO:0000313" key="4">
    <source>
        <dbReference type="EMBL" id="KXB59913.1"/>
    </source>
</evidence>
<feature type="signal peptide" evidence="2">
    <location>
        <begin position="1"/>
        <end position="25"/>
    </location>
</feature>
<keyword evidence="2" id="KW-0732">Signal</keyword>
<feature type="compositionally biased region" description="Basic and acidic residues" evidence="1">
    <location>
        <begin position="332"/>
        <end position="353"/>
    </location>
</feature>
<dbReference type="CDD" id="cd09130">
    <property type="entry name" value="PLDc_unchar2_2"/>
    <property type="match status" value="1"/>
</dbReference>
<comment type="caution">
    <text evidence="4">The sequence shown here is derived from an EMBL/GenBank/DDBJ whole genome shotgun (WGS) entry which is preliminary data.</text>
</comment>
<evidence type="ECO:0000256" key="1">
    <source>
        <dbReference type="SAM" id="MobiDB-lite"/>
    </source>
</evidence>
<feature type="region of interest" description="Disordered" evidence="1">
    <location>
        <begin position="320"/>
        <end position="353"/>
    </location>
</feature>
<dbReference type="EMBL" id="LSDD01000162">
    <property type="protein sequence ID" value="KXB59913.1"/>
    <property type="molecule type" value="Genomic_DNA"/>
</dbReference>
<dbReference type="RefSeq" id="WP_060918616.1">
    <property type="nucleotide sequence ID" value="NZ_KQ960114.1"/>
</dbReference>
<feature type="chain" id="PRO_5007461303" description="Phospholipase D-like domain-containing protein" evidence="2">
    <location>
        <begin position="26"/>
        <end position="556"/>
    </location>
</feature>
<proteinExistence type="predicted"/>
<organism evidence="4 5">
    <name type="scientific">Leptotrichia wadei</name>
    <dbReference type="NCBI Taxonomy" id="157687"/>
    <lineage>
        <taxon>Bacteria</taxon>
        <taxon>Fusobacteriati</taxon>
        <taxon>Fusobacteriota</taxon>
        <taxon>Fusobacteriia</taxon>
        <taxon>Fusobacteriales</taxon>
        <taxon>Leptotrichiaceae</taxon>
        <taxon>Leptotrichia</taxon>
    </lineage>
</organism>
<sequence length="556" mass="64587">MNLARRKKYLLVGILAVFTMSCSTIKTPPLGVDYESPLRDSDNVEFHYDLTYLDKDGNIRYDRKIWDATYKVVDEAKDYLIVEMFLFNDIYNKDKEHFPEFAKEYTRRLIKKKMENPNLKVYVLSDENNNLYGAFEHPFITEMKNAGIDVIVVDIFKLKDTFPWYSPIWRTLIESHGNPQGKGWIGDFYGPMWPKLTLRNLFRALNVKADHRKIFLNEKNVVISSANIHDPSYFHENVAISADGEITKDVLNGLQHVAEFSGGKIDVNKKQENKVNNSQIGNLIRNENSGANNLAANNFLEDENERKVREIEKKREDFVEEETRRFAQTGEFPEKSQESDHQNNMKDGDTITRFDDENNKYKLQFVTEAKIGEHLDKDIDSTRAGDEILMGMYFLADRGVIDRLIKAANRGVKIRIIFDRSRDAFGMSTNGLPNKPVSKKLKKKTKNKIEVKWYFTNNEQYHTKITLIKKTDGNVIIQTGSANLIKKNIRGYIMDANFRILTNKDSKLTRDIYTYFDRLWENKDGLFTVNFDDEPTTKASTDFMYKILDATQLGSF</sequence>
<dbReference type="Proteomes" id="UP000070483">
    <property type="component" value="Unassembled WGS sequence"/>
</dbReference>
<dbReference type="InterPro" id="IPR025202">
    <property type="entry name" value="PLD-like_dom"/>
</dbReference>
<evidence type="ECO:0000259" key="3">
    <source>
        <dbReference type="Pfam" id="PF13091"/>
    </source>
</evidence>
<dbReference type="Gene3D" id="3.30.870.10">
    <property type="entry name" value="Endonuclease Chain A"/>
    <property type="match status" value="2"/>
</dbReference>
<dbReference type="SUPFAM" id="SSF56024">
    <property type="entry name" value="Phospholipase D/nuclease"/>
    <property type="match status" value="2"/>
</dbReference>
<feature type="domain" description="Phospholipase D-like" evidence="3">
    <location>
        <begin position="383"/>
        <end position="520"/>
    </location>
</feature>
<dbReference type="STRING" id="157687.HMPREF3180_02142"/>
<name>A0A133ZWT8_9FUSO</name>
<dbReference type="Pfam" id="PF13091">
    <property type="entry name" value="PLDc_2"/>
    <property type="match status" value="1"/>
</dbReference>
<dbReference type="CDD" id="cd09129">
    <property type="entry name" value="PLDc_unchar2_1"/>
    <property type="match status" value="1"/>
</dbReference>